<dbReference type="EMBL" id="CABFJX010000290">
    <property type="protein sequence ID" value="VTT70487.1"/>
    <property type="molecule type" value="Genomic_DNA"/>
</dbReference>
<dbReference type="Pfam" id="PF17111">
    <property type="entry name" value="PigL_N"/>
    <property type="match status" value="1"/>
</dbReference>
<dbReference type="PROSITE" id="PS50088">
    <property type="entry name" value="ANK_REPEAT"/>
    <property type="match status" value="1"/>
</dbReference>
<feature type="region of interest" description="Disordered" evidence="5">
    <location>
        <begin position="765"/>
        <end position="798"/>
    </location>
</feature>
<dbReference type="SUPFAM" id="SSF48403">
    <property type="entry name" value="Ankyrin repeat"/>
    <property type="match status" value="1"/>
</dbReference>
<evidence type="ECO:0000256" key="1">
    <source>
        <dbReference type="ARBA" id="ARBA00022737"/>
    </source>
</evidence>
<keyword evidence="2 3" id="KW-0040">ANK repeat</keyword>
<evidence type="ECO:0000256" key="3">
    <source>
        <dbReference type="PROSITE-ProRule" id="PRU00023"/>
    </source>
</evidence>
<dbReference type="InterPro" id="IPR050745">
    <property type="entry name" value="Multifunctional_regulatory"/>
</dbReference>
<dbReference type="InterPro" id="IPR031348">
    <property type="entry name" value="PigL_N"/>
</dbReference>
<dbReference type="PANTHER" id="PTHR24189">
    <property type="entry name" value="MYOTROPHIN"/>
    <property type="match status" value="1"/>
</dbReference>
<feature type="compositionally biased region" description="Acidic residues" evidence="5">
    <location>
        <begin position="785"/>
        <end position="798"/>
    </location>
</feature>
<evidence type="ECO:0000256" key="2">
    <source>
        <dbReference type="ARBA" id="ARBA00023043"/>
    </source>
</evidence>
<dbReference type="InterPro" id="IPR059179">
    <property type="entry name" value="MLKL-like_MCAfunc"/>
</dbReference>
<evidence type="ECO:0000259" key="6">
    <source>
        <dbReference type="Pfam" id="PF17111"/>
    </source>
</evidence>
<evidence type="ECO:0000313" key="8">
    <source>
        <dbReference type="Proteomes" id="UP000760494"/>
    </source>
</evidence>
<dbReference type="Gene3D" id="1.25.40.20">
    <property type="entry name" value="Ankyrin repeat-containing domain"/>
    <property type="match status" value="1"/>
</dbReference>
<protein>
    <recommendedName>
        <fullName evidence="6">Azaphilone pigments biosynthesis cluster protein L N-terminal domain-containing protein</fullName>
    </recommendedName>
</protein>
<sequence>MEAVGAGASILTFITVAFSVTQSIHSALSAIKDGPEIIRSLTDEIAQLENVLQRLKTLSFVSVDDIDKSQLKRLAEKCKDDLDKLDSRLRSLDVSTSSGRRGRLWRKLKLSFAEKELDHIRNKIQSHLHHLIIQFHIIQTQQMSLTERQTTQALSDLQQIKQGIAAQLTATAAIRVTEEESPSISARVTDVDDEDTDCSPDITLDQSINRLIKLLEKKPCAVESEDSGELLEDLGDLLEFIRRDADPAESEGYCQNCRQDLSKELGLMAHIILSAQTMMINQNVSQERKLKTIGTDGGVMTFMTARRRRRPPPEIGNEPSKNQSGRAFLAKLTYTSWSSKKMLILSVEQVQGLFNSVINMPPCFTVCNILPRDSVVFDTTRCGSVKDLLQLFERGKANLHDHDTYGWSLLHHSVGNPPVLKFLIEKGLDVDEVASRPDIGKQTTPLHLSLVHGVAPDHYEALLNAGADVTLQVQGSATAIQWIANNDNEVSCLRMEQTLCKSPFAYADSSDMRNQDLIPRVCAESYISLSSEPFQARRQIQILLKNGYDINSPLDGKTCLHYLMTKEINPCLDLILEFMDLLIFVIENGGDIWAVDDAGYLAANYAYDITCEADFLFSPSLKGDLWDSALSYLGYDILRFRRYYPRKARYMPGYTRQDFEKLWQGREGDCPYWDDHSWPSSSQNTILPFQRPGRSNLCEACEICVTDPECFYCGVCLSSFEFFCEDDNHKHDRFCPREQVAAWELQEEDDEVYWELVHFSGNESDCDVSLSEDSEDGGISSQDRLEEESSDAVAEEVS</sequence>
<keyword evidence="1" id="KW-0677">Repeat</keyword>
<organism evidence="7 8">
    <name type="scientific">Fusarium fujikuroi</name>
    <name type="common">Bakanae and foot rot disease fungus</name>
    <name type="synonym">Gibberella fujikuroi</name>
    <dbReference type="NCBI Taxonomy" id="5127"/>
    <lineage>
        <taxon>Eukaryota</taxon>
        <taxon>Fungi</taxon>
        <taxon>Dikarya</taxon>
        <taxon>Ascomycota</taxon>
        <taxon>Pezizomycotina</taxon>
        <taxon>Sordariomycetes</taxon>
        <taxon>Hypocreomycetidae</taxon>
        <taxon>Hypocreales</taxon>
        <taxon>Nectriaceae</taxon>
        <taxon>Fusarium</taxon>
        <taxon>Fusarium fujikuroi species complex</taxon>
    </lineage>
</organism>
<evidence type="ECO:0000256" key="5">
    <source>
        <dbReference type="SAM" id="MobiDB-lite"/>
    </source>
</evidence>
<keyword evidence="4" id="KW-0175">Coiled coil</keyword>
<dbReference type="SMART" id="SM00248">
    <property type="entry name" value="ANK"/>
    <property type="match status" value="3"/>
</dbReference>
<comment type="caution">
    <text evidence="7">The sequence shown here is derived from an EMBL/GenBank/DDBJ whole genome shotgun (WGS) entry which is preliminary data.</text>
</comment>
<accession>A0A9Q9RN89</accession>
<dbReference type="InterPro" id="IPR002110">
    <property type="entry name" value="Ankyrin_rpt"/>
</dbReference>
<gene>
    <name evidence="7" type="ORF">C2S_8037</name>
</gene>
<feature type="domain" description="Azaphilone pigments biosynthesis cluster protein L N-terminal" evidence="6">
    <location>
        <begin position="1"/>
        <end position="194"/>
    </location>
</feature>
<dbReference type="AlphaFoldDB" id="A0A9Q9RN89"/>
<evidence type="ECO:0000313" key="7">
    <source>
        <dbReference type="EMBL" id="VTT70487.1"/>
    </source>
</evidence>
<feature type="repeat" description="ANK" evidence="3">
    <location>
        <begin position="441"/>
        <end position="474"/>
    </location>
</feature>
<reference evidence="7" key="1">
    <citation type="submission" date="2019-05" db="EMBL/GenBank/DDBJ databases">
        <authorList>
            <person name="Piombo E."/>
        </authorList>
    </citation>
    <scope>NUCLEOTIDE SEQUENCE</scope>
    <source>
        <strain evidence="7">C2S</strain>
    </source>
</reference>
<dbReference type="CDD" id="cd21037">
    <property type="entry name" value="MLKL_NTD"/>
    <property type="match status" value="1"/>
</dbReference>
<dbReference type="Proteomes" id="UP000760494">
    <property type="component" value="Unassembled WGS sequence"/>
</dbReference>
<evidence type="ECO:0000256" key="4">
    <source>
        <dbReference type="SAM" id="Coils"/>
    </source>
</evidence>
<name>A0A9Q9RN89_FUSFU</name>
<feature type="coiled-coil region" evidence="4">
    <location>
        <begin position="38"/>
        <end position="88"/>
    </location>
</feature>
<feature type="compositionally biased region" description="Acidic residues" evidence="5">
    <location>
        <begin position="765"/>
        <end position="776"/>
    </location>
</feature>
<proteinExistence type="predicted"/>
<dbReference type="InterPro" id="IPR036770">
    <property type="entry name" value="Ankyrin_rpt-contain_sf"/>
</dbReference>